<dbReference type="OrthoDB" id="9798990at2"/>
<evidence type="ECO:0000259" key="1">
    <source>
        <dbReference type="Pfam" id="PF01850"/>
    </source>
</evidence>
<dbReference type="SUPFAM" id="SSF88723">
    <property type="entry name" value="PIN domain-like"/>
    <property type="match status" value="1"/>
</dbReference>
<dbReference type="AlphaFoldDB" id="A0A2U2N190"/>
<dbReference type="InterPro" id="IPR029060">
    <property type="entry name" value="PIN-like_dom_sf"/>
</dbReference>
<comment type="caution">
    <text evidence="2">The sequence shown here is derived from an EMBL/GenBank/DDBJ whole genome shotgun (WGS) entry which is preliminary data.</text>
</comment>
<reference evidence="2 3" key="1">
    <citation type="submission" date="2018-05" db="EMBL/GenBank/DDBJ databases">
        <title>Spiribacter halobius sp. nov., a moderately halophilic bacterium isolated from marine solar saltern.</title>
        <authorList>
            <person name="Zheng W.-S."/>
            <person name="Lu D.-C."/>
            <person name="Du Z.-J."/>
        </authorList>
    </citation>
    <scope>NUCLEOTIDE SEQUENCE [LARGE SCALE GENOMIC DNA]</scope>
    <source>
        <strain evidence="2 3">E85</strain>
    </source>
</reference>
<organism evidence="2 3">
    <name type="scientific">Sediminicurvatus halobius</name>
    <dbReference type="NCBI Taxonomy" id="2182432"/>
    <lineage>
        <taxon>Bacteria</taxon>
        <taxon>Pseudomonadati</taxon>
        <taxon>Pseudomonadota</taxon>
        <taxon>Gammaproteobacteria</taxon>
        <taxon>Chromatiales</taxon>
        <taxon>Ectothiorhodospiraceae</taxon>
        <taxon>Sediminicurvatus</taxon>
    </lineage>
</organism>
<gene>
    <name evidence="2" type="ORF">DEM34_10175</name>
</gene>
<proteinExistence type="predicted"/>
<name>A0A2U2N190_9GAMM</name>
<dbReference type="Gene3D" id="3.40.50.1010">
    <property type="entry name" value="5'-nuclease"/>
    <property type="match status" value="1"/>
</dbReference>
<evidence type="ECO:0000313" key="2">
    <source>
        <dbReference type="EMBL" id="PWG62956.1"/>
    </source>
</evidence>
<dbReference type="Proteomes" id="UP000245474">
    <property type="component" value="Unassembled WGS sequence"/>
</dbReference>
<feature type="domain" description="PIN" evidence="1">
    <location>
        <begin position="5"/>
        <end position="121"/>
    </location>
</feature>
<dbReference type="Pfam" id="PF01850">
    <property type="entry name" value="PIN"/>
    <property type="match status" value="1"/>
</dbReference>
<dbReference type="InterPro" id="IPR002716">
    <property type="entry name" value="PIN_dom"/>
</dbReference>
<sequence length="130" mass="14349">MASLIYLDTHVVAWLYARGGSAVPEPVALRLEASEGIRISPMVRMELQYLFEIGRVAERPLPVLDALGAALGLSLCNLPFSAVVRQAEEESWTRDPFDRLIVAQARLADAPLITKDASIHEHYALATWAH</sequence>
<dbReference type="EMBL" id="QFFI01000014">
    <property type="protein sequence ID" value="PWG62956.1"/>
    <property type="molecule type" value="Genomic_DNA"/>
</dbReference>
<dbReference type="RefSeq" id="WP_109678705.1">
    <property type="nucleotide sequence ID" value="NZ_CP086615.1"/>
</dbReference>
<protein>
    <submittedName>
        <fullName evidence="2">PIN domain nuclease</fullName>
    </submittedName>
</protein>
<evidence type="ECO:0000313" key="3">
    <source>
        <dbReference type="Proteomes" id="UP000245474"/>
    </source>
</evidence>
<keyword evidence="3" id="KW-1185">Reference proteome</keyword>
<accession>A0A2U2N190</accession>